<organism evidence="7 8">
    <name type="scientific">Capnocytophaga ochracea</name>
    <dbReference type="NCBI Taxonomy" id="1018"/>
    <lineage>
        <taxon>Bacteria</taxon>
        <taxon>Pseudomonadati</taxon>
        <taxon>Bacteroidota</taxon>
        <taxon>Flavobacteriia</taxon>
        <taxon>Flavobacteriales</taxon>
        <taxon>Flavobacteriaceae</taxon>
        <taxon>Capnocytophaga</taxon>
    </lineage>
</organism>
<dbReference type="Gene3D" id="2.40.160.50">
    <property type="entry name" value="membrane protein fhac: a member of the omp85/tpsb transporter family"/>
    <property type="match status" value="1"/>
</dbReference>
<reference evidence="7 8" key="1">
    <citation type="submission" date="2018-06" db="EMBL/GenBank/DDBJ databases">
        <authorList>
            <consortium name="Pathogen Informatics"/>
            <person name="Doyle S."/>
        </authorList>
    </citation>
    <scope>NUCLEOTIDE SEQUENCE [LARGE SCALE GENOMIC DNA]</scope>
    <source>
        <strain evidence="7 8">NCTC11545</strain>
    </source>
</reference>
<dbReference type="EMBL" id="UAVS01000005">
    <property type="protein sequence ID" value="SQA94276.1"/>
    <property type="molecule type" value="Genomic_DNA"/>
</dbReference>
<proteinExistence type="predicted"/>
<protein>
    <submittedName>
        <fullName evidence="7">Outer membrane protein omp85</fullName>
    </submittedName>
</protein>
<dbReference type="Pfam" id="PF01103">
    <property type="entry name" value="Omp85"/>
    <property type="match status" value="1"/>
</dbReference>
<accession>A0A2X2SMG1</accession>
<evidence type="ECO:0000256" key="3">
    <source>
        <dbReference type="ARBA" id="ARBA00022729"/>
    </source>
</evidence>
<dbReference type="InterPro" id="IPR000184">
    <property type="entry name" value="Bac_surfAg_D15"/>
</dbReference>
<evidence type="ECO:0000256" key="5">
    <source>
        <dbReference type="ARBA" id="ARBA00023237"/>
    </source>
</evidence>
<feature type="domain" description="Bacterial surface antigen (D15)" evidence="6">
    <location>
        <begin position="84"/>
        <end position="267"/>
    </location>
</feature>
<evidence type="ECO:0000256" key="2">
    <source>
        <dbReference type="ARBA" id="ARBA00022692"/>
    </source>
</evidence>
<keyword evidence="5" id="KW-0998">Cell outer membrane</keyword>
<evidence type="ECO:0000256" key="4">
    <source>
        <dbReference type="ARBA" id="ARBA00023136"/>
    </source>
</evidence>
<dbReference type="InterPro" id="IPR039910">
    <property type="entry name" value="D15-like"/>
</dbReference>
<comment type="subcellular location">
    <subcellularLocation>
        <location evidence="1">Membrane</location>
    </subcellularLocation>
</comment>
<keyword evidence="3" id="KW-0732">Signal</keyword>
<evidence type="ECO:0000313" key="8">
    <source>
        <dbReference type="Proteomes" id="UP000250169"/>
    </source>
</evidence>
<sequence length="269" mass="30586">MVVQGEDILPIYAISERYRRITNNDFIVSSSFTYIINSKSQFFERNFSQLRFKIEGAGSLLNALTATYKVVNTEGSTKNKIFGVEYAQYAKAEVDFIKHFPIAKQSSLAFRSFLGIAIPYGNSDNIPFSQSYFAGGTTDNRGFKAYRLGPGSSGSILDYNEANMKITLNLEYRFPILGALKGALFTDVGNIWNVADNTRFDEYKFKDLSSLKDVGLSTGFGLRYDFNFFVIRLDMGIPTYDPAQEMSNRWIKKFRIKETVFNFGINYPF</sequence>
<evidence type="ECO:0000313" key="7">
    <source>
        <dbReference type="EMBL" id="SQA94276.1"/>
    </source>
</evidence>
<keyword evidence="2" id="KW-0812">Transmembrane</keyword>
<gene>
    <name evidence="7" type="ORF">NCTC11545_01660</name>
</gene>
<keyword evidence="4" id="KW-0472">Membrane</keyword>
<dbReference type="PANTHER" id="PTHR12815">
    <property type="entry name" value="SORTING AND ASSEMBLY MACHINERY SAMM50 PROTEIN FAMILY MEMBER"/>
    <property type="match status" value="1"/>
</dbReference>
<evidence type="ECO:0000259" key="6">
    <source>
        <dbReference type="Pfam" id="PF01103"/>
    </source>
</evidence>
<name>A0A2X2SMG1_CAPOC</name>
<dbReference type="Proteomes" id="UP000250169">
    <property type="component" value="Unassembled WGS sequence"/>
</dbReference>
<dbReference type="GO" id="GO:0019867">
    <property type="term" value="C:outer membrane"/>
    <property type="evidence" value="ECO:0007669"/>
    <property type="project" value="InterPro"/>
</dbReference>
<evidence type="ECO:0000256" key="1">
    <source>
        <dbReference type="ARBA" id="ARBA00004370"/>
    </source>
</evidence>
<dbReference type="PANTHER" id="PTHR12815:SF47">
    <property type="entry name" value="TRANSLOCATION AND ASSEMBLY MODULE SUBUNIT TAMA"/>
    <property type="match status" value="1"/>
</dbReference>
<dbReference type="AlphaFoldDB" id="A0A2X2SMG1"/>